<name>A0ABN6WVD8_9BACT</name>
<evidence type="ECO:0000256" key="1">
    <source>
        <dbReference type="SAM" id="MobiDB-lite"/>
    </source>
</evidence>
<evidence type="ECO:0000313" key="4">
    <source>
        <dbReference type="Proteomes" id="UP001321445"/>
    </source>
</evidence>
<feature type="compositionally biased region" description="Polar residues" evidence="1">
    <location>
        <begin position="19"/>
        <end position="52"/>
    </location>
</feature>
<feature type="domain" description="Flagellar hook-length control protein-like C-terminal" evidence="2">
    <location>
        <begin position="95"/>
        <end position="175"/>
    </location>
</feature>
<dbReference type="InterPro" id="IPR021136">
    <property type="entry name" value="Flagellar_hook_control-like_C"/>
</dbReference>
<organism evidence="3 4">
    <name type="scientific">Hydrogenimonas cancrithermarum</name>
    <dbReference type="NCBI Taxonomy" id="2993563"/>
    <lineage>
        <taxon>Bacteria</taxon>
        <taxon>Pseudomonadati</taxon>
        <taxon>Campylobacterota</taxon>
        <taxon>Epsilonproteobacteria</taxon>
        <taxon>Campylobacterales</taxon>
        <taxon>Hydrogenimonadaceae</taxon>
        <taxon>Hydrogenimonas</taxon>
    </lineage>
</organism>
<dbReference type="Gene3D" id="3.30.750.140">
    <property type="match status" value="1"/>
</dbReference>
<dbReference type="Proteomes" id="UP001321445">
    <property type="component" value="Chromosome"/>
</dbReference>
<dbReference type="EMBL" id="AP027370">
    <property type="protein sequence ID" value="BDY13089.1"/>
    <property type="molecule type" value="Genomic_DNA"/>
</dbReference>
<evidence type="ECO:0000313" key="3">
    <source>
        <dbReference type="EMBL" id="BDY13089.1"/>
    </source>
</evidence>
<keyword evidence="4" id="KW-1185">Reference proteome</keyword>
<accession>A0ABN6WVD8</accession>
<sequence>MKSPSKPQRNPDFRDLLSTVEQSGGNRKIETNTLQSSSGNEEAKIPSSTSKTRQSDLEIVETARNEIERKTSEHLNQKIADAKTTIRHFAQNLQREVENYKPPFTRMQLTLDPKDLGSVEVTLISRGNNLHIQVNSNPTAIGIMATQGQELKNQLVSMGFTDVQMQFNMNQQQQHQHQRRSEAENRYLKMEEISENYESLDLIIPQYI</sequence>
<dbReference type="Pfam" id="PF02120">
    <property type="entry name" value="Flg_hook"/>
    <property type="match status" value="1"/>
</dbReference>
<proteinExistence type="predicted"/>
<feature type="region of interest" description="Disordered" evidence="1">
    <location>
        <begin position="1"/>
        <end position="56"/>
    </location>
</feature>
<dbReference type="InterPro" id="IPR038610">
    <property type="entry name" value="FliK-like_C_sf"/>
</dbReference>
<evidence type="ECO:0000259" key="2">
    <source>
        <dbReference type="Pfam" id="PF02120"/>
    </source>
</evidence>
<gene>
    <name evidence="3" type="ORF">HCR_14010</name>
</gene>
<protein>
    <recommendedName>
        <fullName evidence="2">Flagellar hook-length control protein-like C-terminal domain-containing protein</fullName>
    </recommendedName>
</protein>
<reference evidence="3 4" key="1">
    <citation type="submission" date="2023-03" db="EMBL/GenBank/DDBJ databases">
        <title>Description of Hydrogenimonas sp. ISO32.</title>
        <authorList>
            <person name="Mino S."/>
            <person name="Fukazawa S."/>
            <person name="Sawabe T."/>
        </authorList>
    </citation>
    <scope>NUCLEOTIDE SEQUENCE [LARGE SCALE GENOMIC DNA]</scope>
    <source>
        <strain evidence="3 4">ISO32</strain>
    </source>
</reference>